<evidence type="ECO:0000313" key="9">
    <source>
        <dbReference type="Proteomes" id="UP000672657"/>
    </source>
</evidence>
<dbReference type="InterPro" id="IPR047347">
    <property type="entry name" value="YvaQ-like_sensor"/>
</dbReference>
<dbReference type="Pfam" id="PF12729">
    <property type="entry name" value="4HB_MCP_1"/>
    <property type="match status" value="1"/>
</dbReference>
<accession>A0ABM8TQ29</accession>
<feature type="domain" description="HAMP" evidence="7">
    <location>
        <begin position="216"/>
        <end position="268"/>
    </location>
</feature>
<keyword evidence="5" id="KW-1133">Transmembrane helix</keyword>
<proteinExistence type="inferred from homology"/>
<comment type="caution">
    <text evidence="8">The sequence shown here is derived from an EMBL/GenBank/DDBJ whole genome shotgun (WGS) entry which is preliminary data.</text>
</comment>
<protein>
    <recommendedName>
        <fullName evidence="10">Methyl-accepting chemotaxis protein</fullName>
    </recommendedName>
</protein>
<dbReference type="CDD" id="cd11386">
    <property type="entry name" value="MCP_signal"/>
    <property type="match status" value="1"/>
</dbReference>
<keyword evidence="9" id="KW-1185">Reference proteome</keyword>
<dbReference type="Gene3D" id="1.10.287.950">
    <property type="entry name" value="Methyl-accepting chemotaxis protein"/>
    <property type="match status" value="1"/>
</dbReference>
<evidence type="ECO:0000313" key="8">
    <source>
        <dbReference type="EMBL" id="CAG2157769.1"/>
    </source>
</evidence>
<dbReference type="InterPro" id="IPR004090">
    <property type="entry name" value="Chemotax_Me-accpt_rcpt"/>
</dbReference>
<dbReference type="PROSITE" id="PS50111">
    <property type="entry name" value="CHEMOTAXIS_TRANSDUC_2"/>
    <property type="match status" value="1"/>
</dbReference>
<dbReference type="Pfam" id="PF00672">
    <property type="entry name" value="HAMP"/>
    <property type="match status" value="1"/>
</dbReference>
<dbReference type="CDD" id="cd19411">
    <property type="entry name" value="MCP2201-like_sensor"/>
    <property type="match status" value="1"/>
</dbReference>
<evidence type="ECO:0008006" key="10">
    <source>
        <dbReference type="Google" id="ProtNLM"/>
    </source>
</evidence>
<dbReference type="SMART" id="SM00304">
    <property type="entry name" value="HAMP"/>
    <property type="match status" value="1"/>
</dbReference>
<keyword evidence="1" id="KW-0488">Methylation</keyword>
<feature type="transmembrane region" description="Helical" evidence="5">
    <location>
        <begin position="195"/>
        <end position="214"/>
    </location>
</feature>
<keyword evidence="5" id="KW-0812">Transmembrane</keyword>
<feature type="region of interest" description="Disordered" evidence="4">
    <location>
        <begin position="521"/>
        <end position="541"/>
    </location>
</feature>
<reference evidence="8 9" key="1">
    <citation type="submission" date="2021-03" db="EMBL/GenBank/DDBJ databases">
        <authorList>
            <person name="Peeters C."/>
        </authorList>
    </citation>
    <scope>NUCLEOTIDE SEQUENCE [LARGE SCALE GENOMIC DNA]</scope>
    <source>
        <strain evidence="8 9">LMG 26411</strain>
    </source>
</reference>
<dbReference type="SUPFAM" id="SSF58104">
    <property type="entry name" value="Methyl-accepting chemotaxis protein (MCP) signaling domain"/>
    <property type="match status" value="1"/>
</dbReference>
<dbReference type="SMART" id="SM00283">
    <property type="entry name" value="MA"/>
    <property type="match status" value="1"/>
</dbReference>
<keyword evidence="3" id="KW-0807">Transducer</keyword>
<evidence type="ECO:0000256" key="2">
    <source>
        <dbReference type="ARBA" id="ARBA00029447"/>
    </source>
</evidence>
<dbReference type="RefSeq" id="WP_211956564.1">
    <property type="nucleotide sequence ID" value="NZ_CAJPVI010000042.1"/>
</dbReference>
<comment type="similarity">
    <text evidence="2">Belongs to the methyl-accepting chemotaxis (MCP) protein family.</text>
</comment>
<dbReference type="CDD" id="cd06225">
    <property type="entry name" value="HAMP"/>
    <property type="match status" value="1"/>
</dbReference>
<evidence type="ECO:0000259" key="7">
    <source>
        <dbReference type="PROSITE" id="PS50885"/>
    </source>
</evidence>
<evidence type="ECO:0000256" key="1">
    <source>
        <dbReference type="ARBA" id="ARBA00022481"/>
    </source>
</evidence>
<dbReference type="InterPro" id="IPR051310">
    <property type="entry name" value="MCP_chemotaxis"/>
</dbReference>
<evidence type="ECO:0000256" key="4">
    <source>
        <dbReference type="SAM" id="MobiDB-lite"/>
    </source>
</evidence>
<dbReference type="EMBL" id="CAJPVI010000042">
    <property type="protein sequence ID" value="CAG2157769.1"/>
    <property type="molecule type" value="Genomic_DNA"/>
</dbReference>
<dbReference type="Pfam" id="PF00015">
    <property type="entry name" value="MCPsignal"/>
    <property type="match status" value="1"/>
</dbReference>
<dbReference type="PANTHER" id="PTHR43531:SF14">
    <property type="entry name" value="METHYL-ACCEPTING CHEMOTAXIS PROTEIN I-RELATED"/>
    <property type="match status" value="1"/>
</dbReference>
<dbReference type="InterPro" id="IPR024478">
    <property type="entry name" value="HlyB_4HB_MCP"/>
</dbReference>
<dbReference type="PRINTS" id="PR00260">
    <property type="entry name" value="CHEMTRNSDUCR"/>
</dbReference>
<evidence type="ECO:0000259" key="6">
    <source>
        <dbReference type="PROSITE" id="PS50111"/>
    </source>
</evidence>
<evidence type="ECO:0000256" key="5">
    <source>
        <dbReference type="SAM" id="Phobius"/>
    </source>
</evidence>
<keyword evidence="5" id="KW-0472">Membrane</keyword>
<dbReference type="InterPro" id="IPR003660">
    <property type="entry name" value="HAMP_dom"/>
</dbReference>
<feature type="domain" description="Methyl-accepting transducer" evidence="6">
    <location>
        <begin position="273"/>
        <end position="502"/>
    </location>
</feature>
<sequence length="541" mass="57022">MNFRDFSIKARLLAGFGTLASIVLAVSAYSLLALGASTDGFTQYLNGLNARSELSAEVRAAVDRRAIAARNMVLATEAAEIDKEKAEALRAHEDVQSRLGKLSQMVQDKSASDEARQRVADVVRVEAQYGPVATAIVTLAADKHTDEAIARINTQCRPLLESLLHAVDAYDDLTHRRQRDMEAQLAADYVSRRNLLVVIALAAVALAWIGGVLVTRAITRPIGQAVDVARTVASGDLGARIEVTSNDETGRLLAALRDMNERLTETVTRVRAGSASIAGATREIAQGNADLSSRTEEQAASLEQTAASMEELTETVRQNTDNARHATELARNAANVAQEGSGTVGRVVETMQGISASSAKIAEITGIIEGIAFQTNILALNAAVEAARAGEQGRGFAVVASEVRALAQRSSGAAKEIKALIDTSGQQVATGAELAGAAGHAMASVTQAVAQVMAIVEEIATASSEQGRGIEQVNQAIVQIDQVTQHNASLVSESASASRSLEEQGRELNELVSVFRLPGESHARHEPGKRAVQASGRIAMA</sequence>
<name>A0ABM8TQ29_9BURK</name>
<organism evidence="8 9">
    <name type="scientific">Cupriavidus numazuensis</name>
    <dbReference type="NCBI Taxonomy" id="221992"/>
    <lineage>
        <taxon>Bacteria</taxon>
        <taxon>Pseudomonadati</taxon>
        <taxon>Pseudomonadota</taxon>
        <taxon>Betaproteobacteria</taxon>
        <taxon>Burkholderiales</taxon>
        <taxon>Burkholderiaceae</taxon>
        <taxon>Cupriavidus</taxon>
    </lineage>
</organism>
<gene>
    <name evidence="8" type="ORF">LMG26411_05704</name>
</gene>
<dbReference type="InterPro" id="IPR004089">
    <property type="entry name" value="MCPsignal_dom"/>
</dbReference>
<dbReference type="PROSITE" id="PS50885">
    <property type="entry name" value="HAMP"/>
    <property type="match status" value="1"/>
</dbReference>
<dbReference type="PANTHER" id="PTHR43531">
    <property type="entry name" value="PROTEIN ICFG"/>
    <property type="match status" value="1"/>
</dbReference>
<dbReference type="Proteomes" id="UP000672657">
    <property type="component" value="Unassembled WGS sequence"/>
</dbReference>
<evidence type="ECO:0000256" key="3">
    <source>
        <dbReference type="PROSITE-ProRule" id="PRU00284"/>
    </source>
</evidence>